<proteinExistence type="inferred from homology"/>
<keyword evidence="4" id="KW-0349">Heme</keyword>
<evidence type="ECO:0000256" key="8">
    <source>
        <dbReference type="ARBA" id="ARBA00023002"/>
    </source>
</evidence>
<name>A0A1J8PNA3_9AGAM</name>
<comment type="similarity">
    <text evidence="3">Belongs to the cytochrome P450 family.</text>
</comment>
<dbReference type="PROSITE" id="PS51257">
    <property type="entry name" value="PROKAR_LIPOPROTEIN"/>
    <property type="match status" value="1"/>
</dbReference>
<dbReference type="InterPro" id="IPR036396">
    <property type="entry name" value="Cyt_P450_sf"/>
</dbReference>
<dbReference type="GO" id="GO:0016705">
    <property type="term" value="F:oxidoreductase activity, acting on paired donors, with incorporation or reduction of molecular oxygen"/>
    <property type="evidence" value="ECO:0007669"/>
    <property type="project" value="InterPro"/>
</dbReference>
<dbReference type="GO" id="GO:0016020">
    <property type="term" value="C:membrane"/>
    <property type="evidence" value="ECO:0007669"/>
    <property type="project" value="UniProtKB-SubCell"/>
</dbReference>
<dbReference type="PANTHER" id="PTHR46300:SF2">
    <property type="entry name" value="CYTOCHROME P450 MONOOXYGENASE ALNH-RELATED"/>
    <property type="match status" value="1"/>
</dbReference>
<dbReference type="InterPro" id="IPR001128">
    <property type="entry name" value="Cyt_P450"/>
</dbReference>
<dbReference type="STRING" id="180088.A0A1J8PNA3"/>
<keyword evidence="7" id="KW-1133">Transmembrane helix</keyword>
<dbReference type="AlphaFoldDB" id="A0A1J8PNA3"/>
<evidence type="ECO:0000256" key="5">
    <source>
        <dbReference type="ARBA" id="ARBA00022692"/>
    </source>
</evidence>
<dbReference type="Proteomes" id="UP000183567">
    <property type="component" value="Unassembled WGS sequence"/>
</dbReference>
<evidence type="ECO:0000256" key="9">
    <source>
        <dbReference type="ARBA" id="ARBA00023004"/>
    </source>
</evidence>
<evidence type="ECO:0000256" key="10">
    <source>
        <dbReference type="ARBA" id="ARBA00023033"/>
    </source>
</evidence>
<dbReference type="OrthoDB" id="2789670at2759"/>
<comment type="caution">
    <text evidence="12">The sequence shown here is derived from an EMBL/GenBank/DDBJ whole genome shotgun (WGS) entry which is preliminary data.</text>
</comment>
<evidence type="ECO:0000256" key="6">
    <source>
        <dbReference type="ARBA" id="ARBA00022723"/>
    </source>
</evidence>
<keyword evidence="5" id="KW-0812">Transmembrane</keyword>
<dbReference type="Gene3D" id="1.10.630.10">
    <property type="entry name" value="Cytochrome P450"/>
    <property type="match status" value="1"/>
</dbReference>
<dbReference type="EMBL" id="LVVM01005665">
    <property type="protein sequence ID" value="OJA09991.1"/>
    <property type="molecule type" value="Genomic_DNA"/>
</dbReference>
<evidence type="ECO:0000256" key="2">
    <source>
        <dbReference type="ARBA" id="ARBA00004167"/>
    </source>
</evidence>
<accession>A0A1J8PNA3</accession>
<evidence type="ECO:0000256" key="1">
    <source>
        <dbReference type="ARBA" id="ARBA00001971"/>
    </source>
</evidence>
<evidence type="ECO:0000313" key="12">
    <source>
        <dbReference type="EMBL" id="OJA09991.1"/>
    </source>
</evidence>
<keyword evidence="10" id="KW-0503">Monooxygenase</keyword>
<reference evidence="12 13" key="1">
    <citation type="submission" date="2016-03" db="EMBL/GenBank/DDBJ databases">
        <title>Comparative genomics of the ectomycorrhizal sister species Rhizopogon vinicolor and Rhizopogon vesiculosus (Basidiomycota: Boletales) reveals a divergence of the mating type B locus.</title>
        <authorList>
            <person name="Mujic A.B."/>
            <person name="Kuo A."/>
            <person name="Tritt A."/>
            <person name="Lipzen A."/>
            <person name="Chen C."/>
            <person name="Johnson J."/>
            <person name="Sharma A."/>
            <person name="Barry K."/>
            <person name="Grigoriev I.V."/>
            <person name="Spatafora J.W."/>
        </authorList>
    </citation>
    <scope>NUCLEOTIDE SEQUENCE [LARGE SCALE GENOMIC DNA]</scope>
    <source>
        <strain evidence="12 13">AM-OR11-056</strain>
    </source>
</reference>
<keyword evidence="8" id="KW-0560">Oxidoreductase</keyword>
<dbReference type="GO" id="GO:0005506">
    <property type="term" value="F:iron ion binding"/>
    <property type="evidence" value="ECO:0007669"/>
    <property type="project" value="InterPro"/>
</dbReference>
<evidence type="ECO:0000256" key="11">
    <source>
        <dbReference type="ARBA" id="ARBA00023136"/>
    </source>
</evidence>
<comment type="subcellular location">
    <subcellularLocation>
        <location evidence="2">Membrane</location>
        <topology evidence="2">Single-pass membrane protein</topology>
    </subcellularLocation>
</comment>
<keyword evidence="9" id="KW-0408">Iron</keyword>
<dbReference type="GO" id="GO:0004497">
    <property type="term" value="F:monooxygenase activity"/>
    <property type="evidence" value="ECO:0007669"/>
    <property type="project" value="UniProtKB-KW"/>
</dbReference>
<gene>
    <name evidence="12" type="ORF">AZE42_03827</name>
</gene>
<dbReference type="SUPFAM" id="SSF48264">
    <property type="entry name" value="Cytochrome P450"/>
    <property type="match status" value="1"/>
</dbReference>
<sequence length="218" mass="24601">MVLDCRLMLGSNLAVMHSGCTANFIITSCVLKHQKSYNDLYLRNAHELVVNLLDAPENTQEHPKTFVPSSIYGCETKPRDDPFVKTVTKLTEVLTPARAVVQMDVLNLPFEYMKTQMVTTSESSVLFRLMKEVAATAYIGGSETVTQNYFPREKHSYSCKLQTSSTIHTLILALLLHPEVQARARADIDVVCGRDKIPTFHHRSSLPYIEAICREILR</sequence>
<dbReference type="InterPro" id="IPR050364">
    <property type="entry name" value="Cytochrome_P450_fung"/>
</dbReference>
<evidence type="ECO:0000256" key="4">
    <source>
        <dbReference type="ARBA" id="ARBA00022617"/>
    </source>
</evidence>
<evidence type="ECO:0000256" key="7">
    <source>
        <dbReference type="ARBA" id="ARBA00022989"/>
    </source>
</evidence>
<evidence type="ECO:0000256" key="3">
    <source>
        <dbReference type="ARBA" id="ARBA00010617"/>
    </source>
</evidence>
<evidence type="ECO:0008006" key="14">
    <source>
        <dbReference type="Google" id="ProtNLM"/>
    </source>
</evidence>
<evidence type="ECO:0000313" key="13">
    <source>
        <dbReference type="Proteomes" id="UP000183567"/>
    </source>
</evidence>
<dbReference type="Pfam" id="PF00067">
    <property type="entry name" value="p450"/>
    <property type="match status" value="1"/>
</dbReference>
<keyword evidence="11" id="KW-0472">Membrane</keyword>
<organism evidence="12 13">
    <name type="scientific">Rhizopogon vesiculosus</name>
    <dbReference type="NCBI Taxonomy" id="180088"/>
    <lineage>
        <taxon>Eukaryota</taxon>
        <taxon>Fungi</taxon>
        <taxon>Dikarya</taxon>
        <taxon>Basidiomycota</taxon>
        <taxon>Agaricomycotina</taxon>
        <taxon>Agaricomycetes</taxon>
        <taxon>Agaricomycetidae</taxon>
        <taxon>Boletales</taxon>
        <taxon>Suillineae</taxon>
        <taxon>Rhizopogonaceae</taxon>
        <taxon>Rhizopogon</taxon>
    </lineage>
</organism>
<protein>
    <recommendedName>
        <fullName evidence="14">Cytochrome P450</fullName>
    </recommendedName>
</protein>
<comment type="cofactor">
    <cofactor evidence="1">
        <name>heme</name>
        <dbReference type="ChEBI" id="CHEBI:30413"/>
    </cofactor>
</comment>
<dbReference type="PANTHER" id="PTHR46300">
    <property type="entry name" value="P450, PUTATIVE (EUROFUNG)-RELATED-RELATED"/>
    <property type="match status" value="1"/>
</dbReference>
<keyword evidence="13" id="KW-1185">Reference proteome</keyword>
<dbReference type="GO" id="GO:0020037">
    <property type="term" value="F:heme binding"/>
    <property type="evidence" value="ECO:0007669"/>
    <property type="project" value="InterPro"/>
</dbReference>
<keyword evidence="6" id="KW-0479">Metal-binding</keyword>